<protein>
    <submittedName>
        <fullName evidence="1">Uncharacterized protein</fullName>
    </submittedName>
</protein>
<evidence type="ECO:0000313" key="1">
    <source>
        <dbReference type="EMBL" id="THU85989.1"/>
    </source>
</evidence>
<name>A0A4S8LB43_DENBC</name>
<gene>
    <name evidence="1" type="ORF">K435DRAFT_374227</name>
</gene>
<reference evidence="1 2" key="1">
    <citation type="journal article" date="2019" name="Nat. Ecol. Evol.">
        <title>Megaphylogeny resolves global patterns of mushroom evolution.</title>
        <authorList>
            <person name="Varga T."/>
            <person name="Krizsan K."/>
            <person name="Foldi C."/>
            <person name="Dima B."/>
            <person name="Sanchez-Garcia M."/>
            <person name="Sanchez-Ramirez S."/>
            <person name="Szollosi G.J."/>
            <person name="Szarkandi J.G."/>
            <person name="Papp V."/>
            <person name="Albert L."/>
            <person name="Andreopoulos W."/>
            <person name="Angelini C."/>
            <person name="Antonin V."/>
            <person name="Barry K.W."/>
            <person name="Bougher N.L."/>
            <person name="Buchanan P."/>
            <person name="Buyck B."/>
            <person name="Bense V."/>
            <person name="Catcheside P."/>
            <person name="Chovatia M."/>
            <person name="Cooper J."/>
            <person name="Damon W."/>
            <person name="Desjardin D."/>
            <person name="Finy P."/>
            <person name="Geml J."/>
            <person name="Haridas S."/>
            <person name="Hughes K."/>
            <person name="Justo A."/>
            <person name="Karasinski D."/>
            <person name="Kautmanova I."/>
            <person name="Kiss B."/>
            <person name="Kocsube S."/>
            <person name="Kotiranta H."/>
            <person name="LaButti K.M."/>
            <person name="Lechner B.E."/>
            <person name="Liimatainen K."/>
            <person name="Lipzen A."/>
            <person name="Lukacs Z."/>
            <person name="Mihaltcheva S."/>
            <person name="Morgado L.N."/>
            <person name="Niskanen T."/>
            <person name="Noordeloos M.E."/>
            <person name="Ohm R.A."/>
            <person name="Ortiz-Santana B."/>
            <person name="Ovrebo C."/>
            <person name="Racz N."/>
            <person name="Riley R."/>
            <person name="Savchenko A."/>
            <person name="Shiryaev A."/>
            <person name="Soop K."/>
            <person name="Spirin V."/>
            <person name="Szebenyi C."/>
            <person name="Tomsovsky M."/>
            <person name="Tulloss R.E."/>
            <person name="Uehling J."/>
            <person name="Grigoriev I.V."/>
            <person name="Vagvolgyi C."/>
            <person name="Papp T."/>
            <person name="Martin F.M."/>
            <person name="Miettinen O."/>
            <person name="Hibbett D.S."/>
            <person name="Nagy L.G."/>
        </authorList>
    </citation>
    <scope>NUCLEOTIDE SEQUENCE [LARGE SCALE GENOMIC DNA]</scope>
    <source>
        <strain evidence="1 2">CBS 962.96</strain>
    </source>
</reference>
<dbReference type="Proteomes" id="UP000297245">
    <property type="component" value="Unassembled WGS sequence"/>
</dbReference>
<dbReference type="EMBL" id="ML179519">
    <property type="protein sequence ID" value="THU85989.1"/>
    <property type="molecule type" value="Genomic_DNA"/>
</dbReference>
<accession>A0A4S8LB43</accession>
<evidence type="ECO:0000313" key="2">
    <source>
        <dbReference type="Proteomes" id="UP000297245"/>
    </source>
</evidence>
<sequence>MFLGVDSWLAPSMMIMNPALSALSFSGIWIVEPSSVACQGPEKVVVAVQSFLLLVLCTERAKPKKIREFKKKIVAVNRETERTWMCVLLYYIQLLSISRLSHFAGPTEEAGKSCYVCNGGYAQPSIRL</sequence>
<keyword evidence="2" id="KW-1185">Reference proteome</keyword>
<proteinExistence type="predicted"/>
<organism evidence="1 2">
    <name type="scientific">Dendrothele bispora (strain CBS 962.96)</name>
    <dbReference type="NCBI Taxonomy" id="1314807"/>
    <lineage>
        <taxon>Eukaryota</taxon>
        <taxon>Fungi</taxon>
        <taxon>Dikarya</taxon>
        <taxon>Basidiomycota</taxon>
        <taxon>Agaricomycotina</taxon>
        <taxon>Agaricomycetes</taxon>
        <taxon>Agaricomycetidae</taxon>
        <taxon>Agaricales</taxon>
        <taxon>Agaricales incertae sedis</taxon>
        <taxon>Dendrothele</taxon>
    </lineage>
</organism>
<dbReference type="AlphaFoldDB" id="A0A4S8LB43"/>